<keyword evidence="2" id="KW-0472">Membrane</keyword>
<feature type="transmembrane region" description="Helical" evidence="2">
    <location>
        <begin position="14"/>
        <end position="34"/>
    </location>
</feature>
<dbReference type="OrthoDB" id="7306636at2"/>
<evidence type="ECO:0000313" key="3">
    <source>
        <dbReference type="EMBL" id="RJF84794.1"/>
    </source>
</evidence>
<dbReference type="EMBL" id="QYUL01000001">
    <property type="protein sequence ID" value="RJF84794.1"/>
    <property type="molecule type" value="Genomic_DNA"/>
</dbReference>
<evidence type="ECO:0000256" key="1">
    <source>
        <dbReference type="SAM" id="MobiDB-lite"/>
    </source>
</evidence>
<feature type="region of interest" description="Disordered" evidence="1">
    <location>
        <begin position="63"/>
        <end position="82"/>
    </location>
</feature>
<comment type="caution">
    <text evidence="3">The sequence shown here is derived from an EMBL/GenBank/DDBJ whole genome shotgun (WGS) entry which is preliminary data.</text>
</comment>
<proteinExistence type="predicted"/>
<protein>
    <submittedName>
        <fullName evidence="3">Uncharacterized protein</fullName>
    </submittedName>
</protein>
<evidence type="ECO:0000313" key="4">
    <source>
        <dbReference type="Proteomes" id="UP000283458"/>
    </source>
</evidence>
<accession>A0A418W4B8</accession>
<keyword evidence="2" id="KW-0812">Transmembrane</keyword>
<dbReference type="AlphaFoldDB" id="A0A418W4B8"/>
<reference evidence="3 4" key="1">
    <citation type="submission" date="2018-09" db="EMBL/GenBank/DDBJ databases">
        <authorList>
            <person name="Zhu H."/>
        </authorList>
    </citation>
    <scope>NUCLEOTIDE SEQUENCE [LARGE SCALE GENOMIC DNA]</scope>
    <source>
        <strain evidence="3 4">K2W22B-5</strain>
    </source>
</reference>
<dbReference type="Proteomes" id="UP000283458">
    <property type="component" value="Unassembled WGS sequence"/>
</dbReference>
<name>A0A418W4B8_9PROT</name>
<evidence type="ECO:0000256" key="2">
    <source>
        <dbReference type="SAM" id="Phobius"/>
    </source>
</evidence>
<sequence>MIGLPFLAGLWGRIGPTLAAVGALLLAIATFGAFQRRAGRRQAAAEQTEQTLKAVETRHAIDDDVRRSGGAADRLRREWGRD</sequence>
<keyword evidence="2" id="KW-1133">Transmembrane helix</keyword>
<organism evidence="3 4">
    <name type="scientific">Azospirillum cavernae</name>
    <dbReference type="NCBI Taxonomy" id="2320860"/>
    <lineage>
        <taxon>Bacteria</taxon>
        <taxon>Pseudomonadati</taxon>
        <taxon>Pseudomonadota</taxon>
        <taxon>Alphaproteobacteria</taxon>
        <taxon>Rhodospirillales</taxon>
        <taxon>Azospirillaceae</taxon>
        <taxon>Azospirillum</taxon>
    </lineage>
</organism>
<keyword evidence="4" id="KW-1185">Reference proteome</keyword>
<dbReference type="RefSeq" id="WP_119830433.1">
    <property type="nucleotide sequence ID" value="NZ_QYUL01000001.1"/>
</dbReference>
<gene>
    <name evidence="3" type="ORF">D3877_09945</name>
</gene>